<dbReference type="InterPro" id="IPR004839">
    <property type="entry name" value="Aminotransferase_I/II_large"/>
</dbReference>
<evidence type="ECO:0000313" key="7">
    <source>
        <dbReference type="Proteomes" id="UP000324585"/>
    </source>
</evidence>
<sequence>MDVPPSRCEQRMLEKLESRAARGLRRAIWPTYNHVDPQGAHTDSSSQAFLNAAASNSSAARVDFASNDYLGVSTSCLQLHERCANRYAEFVRAFRPRATDERGEPAGCRLGAMNGSTGSRVLTGNSWHHEALELRSAVFHDAPCALLFNSGYDANLALLSCVPASAIVYDESVHASMHDGIRLSRASITRSFKHNCVDDLRAALRELRSEHACKDIVVVIESLYSMSGDVAPLKRILAAVNEHDADLVVDEAHAVGIYGDHGQGLCFERRVQTHPRLLARVVTFGKAFGAQGAAVVPRSHLVREYLLNYARPLVFSTSLAVPLVICLLETYEFMASSEASQRRARLSVLSDYFDMHARSMKHVAWGPSGSGSPIKSAFMPGNDYCVRAAMFLRAGGYLVYAIRAPTVPEGSERIRVVLHATNTVAEIDGLLRALDEFVQHSARPGLPATASDVLNPRSKL</sequence>
<dbReference type="Pfam" id="PF00155">
    <property type="entry name" value="Aminotran_1_2"/>
    <property type="match status" value="1"/>
</dbReference>
<dbReference type="Gene3D" id="3.90.1150.10">
    <property type="entry name" value="Aspartate Aminotransferase, domain 1"/>
    <property type="match status" value="1"/>
</dbReference>
<dbReference type="AlphaFoldDB" id="A0A5J4ZAJ6"/>
<dbReference type="InterPro" id="IPR015424">
    <property type="entry name" value="PyrdxlP-dep_Trfase"/>
</dbReference>
<evidence type="ECO:0000256" key="1">
    <source>
        <dbReference type="ARBA" id="ARBA00001933"/>
    </source>
</evidence>
<evidence type="ECO:0000256" key="2">
    <source>
        <dbReference type="ARBA" id="ARBA00010008"/>
    </source>
</evidence>
<accession>A0A5J4ZAJ6</accession>
<evidence type="ECO:0000256" key="3">
    <source>
        <dbReference type="ARBA" id="ARBA00022679"/>
    </source>
</evidence>
<proteinExistence type="inferred from homology"/>
<dbReference type="GO" id="GO:0030170">
    <property type="term" value="F:pyridoxal phosphate binding"/>
    <property type="evidence" value="ECO:0007669"/>
    <property type="project" value="InterPro"/>
</dbReference>
<dbReference type="GO" id="GO:0009102">
    <property type="term" value="P:biotin biosynthetic process"/>
    <property type="evidence" value="ECO:0007669"/>
    <property type="project" value="TreeGrafter"/>
</dbReference>
<gene>
    <name evidence="6" type="ORF">FVE85_7368</name>
</gene>
<dbReference type="InterPro" id="IPR050087">
    <property type="entry name" value="AON_synthase_class-II"/>
</dbReference>
<evidence type="ECO:0000259" key="5">
    <source>
        <dbReference type="Pfam" id="PF00155"/>
    </source>
</evidence>
<dbReference type="Proteomes" id="UP000324585">
    <property type="component" value="Unassembled WGS sequence"/>
</dbReference>
<keyword evidence="3" id="KW-0808">Transferase</keyword>
<evidence type="ECO:0000256" key="4">
    <source>
        <dbReference type="ARBA" id="ARBA00022898"/>
    </source>
</evidence>
<feature type="domain" description="Aminotransferase class I/classII large" evidence="5">
    <location>
        <begin position="114"/>
        <end position="434"/>
    </location>
</feature>
<dbReference type="SUPFAM" id="SSF53383">
    <property type="entry name" value="PLP-dependent transferases"/>
    <property type="match status" value="1"/>
</dbReference>
<dbReference type="PANTHER" id="PTHR13693:SF77">
    <property type="entry name" value="8-AMINO-7-OXONONANOATE SYNTHASE"/>
    <property type="match status" value="1"/>
</dbReference>
<reference evidence="7" key="1">
    <citation type="journal article" date="2019" name="Nat. Commun.">
        <title>Expansion of phycobilisome linker gene families in mesophilic red algae.</title>
        <authorList>
            <person name="Lee J."/>
            <person name="Kim D."/>
            <person name="Bhattacharya D."/>
            <person name="Yoon H.S."/>
        </authorList>
    </citation>
    <scope>NUCLEOTIDE SEQUENCE [LARGE SCALE GENOMIC DNA]</scope>
    <source>
        <strain evidence="7">CCMP 1328</strain>
    </source>
</reference>
<dbReference type="Gene3D" id="3.40.640.10">
    <property type="entry name" value="Type I PLP-dependent aspartate aminotransferase-like (Major domain)"/>
    <property type="match status" value="1"/>
</dbReference>
<dbReference type="OrthoDB" id="2382073at2759"/>
<organism evidence="6 7">
    <name type="scientific">Porphyridium purpureum</name>
    <name type="common">Red alga</name>
    <name type="synonym">Porphyridium cruentum</name>
    <dbReference type="NCBI Taxonomy" id="35688"/>
    <lineage>
        <taxon>Eukaryota</taxon>
        <taxon>Rhodophyta</taxon>
        <taxon>Bangiophyceae</taxon>
        <taxon>Porphyridiales</taxon>
        <taxon>Porphyridiaceae</taxon>
        <taxon>Porphyridium</taxon>
    </lineage>
</organism>
<keyword evidence="7" id="KW-1185">Reference proteome</keyword>
<keyword evidence="4" id="KW-0663">Pyridoxal phosphate</keyword>
<dbReference type="OMA" id="FSMDGDQ"/>
<name>A0A5J4ZAJ6_PORPP</name>
<comment type="cofactor">
    <cofactor evidence="1">
        <name>pyridoxal 5'-phosphate</name>
        <dbReference type="ChEBI" id="CHEBI:597326"/>
    </cofactor>
</comment>
<dbReference type="PANTHER" id="PTHR13693">
    <property type="entry name" value="CLASS II AMINOTRANSFERASE/8-AMINO-7-OXONONANOATE SYNTHASE"/>
    <property type="match status" value="1"/>
</dbReference>
<dbReference type="EMBL" id="VRMN01000001">
    <property type="protein sequence ID" value="KAA8499783.1"/>
    <property type="molecule type" value="Genomic_DNA"/>
</dbReference>
<dbReference type="InterPro" id="IPR015422">
    <property type="entry name" value="PyrdxlP-dep_Trfase_small"/>
</dbReference>
<dbReference type="GO" id="GO:0016740">
    <property type="term" value="F:transferase activity"/>
    <property type="evidence" value="ECO:0007669"/>
    <property type="project" value="UniProtKB-KW"/>
</dbReference>
<comment type="caution">
    <text evidence="6">The sequence shown here is derived from an EMBL/GenBank/DDBJ whole genome shotgun (WGS) entry which is preliminary data.</text>
</comment>
<dbReference type="InterPro" id="IPR015421">
    <property type="entry name" value="PyrdxlP-dep_Trfase_major"/>
</dbReference>
<evidence type="ECO:0000313" key="6">
    <source>
        <dbReference type="EMBL" id="KAA8499783.1"/>
    </source>
</evidence>
<protein>
    <submittedName>
        <fullName evidence="6">8-amino-7-oxononanoate synthase</fullName>
    </submittedName>
</protein>
<comment type="similarity">
    <text evidence="2">Belongs to the class-II pyridoxal-phosphate-dependent aminotransferase family. BioF subfamily.</text>
</comment>